<proteinExistence type="predicted"/>
<accession>A0ABR7YGU6</accession>
<evidence type="ECO:0000256" key="2">
    <source>
        <dbReference type="SAM" id="SignalP"/>
    </source>
</evidence>
<feature type="chain" id="PRO_5046229721" evidence="2">
    <location>
        <begin position="24"/>
        <end position="71"/>
    </location>
</feature>
<comment type="caution">
    <text evidence="3">The sequence shown here is derived from an EMBL/GenBank/DDBJ whole genome shotgun (WGS) entry which is preliminary data.</text>
</comment>
<sequence length="71" mass="7825">MKTLSVVCIILLLLAMGCGQSNSDSKNVEENSPGPVTEPDRQRYNLNPNDEVVYGSVDSLNQDSIRRDSLK</sequence>
<keyword evidence="4" id="KW-1185">Reference proteome</keyword>
<evidence type="ECO:0000313" key="3">
    <source>
        <dbReference type="EMBL" id="MBD1430522.1"/>
    </source>
</evidence>
<dbReference type="PROSITE" id="PS51257">
    <property type="entry name" value="PROKAR_LIPOPROTEIN"/>
    <property type="match status" value="1"/>
</dbReference>
<organism evidence="3 4">
    <name type="scientific">Sphingobacterium litopenaei</name>
    <dbReference type="NCBI Taxonomy" id="2763500"/>
    <lineage>
        <taxon>Bacteria</taxon>
        <taxon>Pseudomonadati</taxon>
        <taxon>Bacteroidota</taxon>
        <taxon>Sphingobacteriia</taxon>
        <taxon>Sphingobacteriales</taxon>
        <taxon>Sphingobacteriaceae</taxon>
        <taxon>Sphingobacterium</taxon>
    </lineage>
</organism>
<keyword evidence="2" id="KW-0732">Signal</keyword>
<name>A0ABR7YGU6_9SPHI</name>
<evidence type="ECO:0000313" key="4">
    <source>
        <dbReference type="Proteomes" id="UP000651271"/>
    </source>
</evidence>
<reference evidence="3 4" key="1">
    <citation type="submission" date="2020-08" db="EMBL/GenBank/DDBJ databases">
        <title>Sphingobacterium sp. DN04309 isolated from aquaculture water.</title>
        <authorList>
            <person name="Zhang M."/>
        </authorList>
    </citation>
    <scope>NUCLEOTIDE SEQUENCE [LARGE SCALE GENOMIC DNA]</scope>
    <source>
        <strain evidence="3 4">DN04309</strain>
    </source>
</reference>
<protein>
    <submittedName>
        <fullName evidence="3">Uncharacterized protein</fullName>
    </submittedName>
</protein>
<feature type="signal peptide" evidence="2">
    <location>
        <begin position="1"/>
        <end position="23"/>
    </location>
</feature>
<dbReference type="Proteomes" id="UP000651271">
    <property type="component" value="Unassembled WGS sequence"/>
</dbReference>
<gene>
    <name evidence="3" type="ORF">H8B04_13280</name>
</gene>
<evidence type="ECO:0000256" key="1">
    <source>
        <dbReference type="SAM" id="MobiDB-lite"/>
    </source>
</evidence>
<dbReference type="RefSeq" id="WP_190302654.1">
    <property type="nucleotide sequence ID" value="NZ_JACOIJ010000030.1"/>
</dbReference>
<feature type="region of interest" description="Disordered" evidence="1">
    <location>
        <begin position="20"/>
        <end position="58"/>
    </location>
</feature>
<dbReference type="EMBL" id="JACOIJ010000030">
    <property type="protein sequence ID" value="MBD1430522.1"/>
    <property type="molecule type" value="Genomic_DNA"/>
</dbReference>